<name>A0A2A3ZAZ2_BREAU</name>
<protein>
    <recommendedName>
        <fullName evidence="4">Choice-of-anchor G family protein</fullName>
    </recommendedName>
</protein>
<dbReference type="AlphaFoldDB" id="A0A2A3ZAZ2"/>
<proteinExistence type="predicted"/>
<feature type="compositionally biased region" description="Low complexity" evidence="1">
    <location>
        <begin position="433"/>
        <end position="469"/>
    </location>
</feature>
<feature type="compositionally biased region" description="Low complexity" evidence="1">
    <location>
        <begin position="386"/>
        <end position="404"/>
    </location>
</feature>
<feature type="region of interest" description="Disordered" evidence="1">
    <location>
        <begin position="384"/>
        <end position="419"/>
    </location>
</feature>
<gene>
    <name evidence="2" type="ORF">CIK62_17400</name>
</gene>
<evidence type="ECO:0000313" key="3">
    <source>
        <dbReference type="Proteomes" id="UP000217720"/>
    </source>
</evidence>
<dbReference type="Proteomes" id="UP000217720">
    <property type="component" value="Unassembled WGS sequence"/>
</dbReference>
<dbReference type="InterPro" id="IPR047900">
    <property type="entry name" value="Choice_anch_G"/>
</dbReference>
<dbReference type="NCBIfam" id="NF033766">
    <property type="entry name" value="choice_anch_G"/>
    <property type="match status" value="1"/>
</dbReference>
<sequence>MLSLSPAGLVDQLGLSGVTDQVVDDLTLELGAIASTADSNGEADNSDYVVADGILTVSSPAVGEISGALDTLVDDTGATLEDVIGDEGLVNDLASLGVNVDLGAVGEISIAGDDATVSVEVRDALNSVVENIINEKLEDESGIASIDLATGDIKIDLAKIVKGADATDLNGLDPNTQVLTSDTISSITTAVADALGTLTGKVTETLTDALNDVHLKINLPAEIRALFVTVASGNITVDATLGQLAGTDESDPTITTDMDLLGVIPIGELLTAITDPLVTALLDITEPLIGGILTATVDELSTGVTSIVDPVLDGLDPVFGALNQVVDLTINEQPTLKDEESQVTGNGSNGAGFTVSAVSLELLPSTDAIDINLASSSVRAIPEAQAPDPDANTNAAASAAASATADDDSNGSAEVAAQAAAMDNADTTASAAADVDATSAAESAANEDASSETSADATTDPMPRRQPQQRQRHRQTPATTRTRNPPLPLTPIQALPLRPHRLLIPLRRLRSRPQQLPMQLLTLTPQPRQTPIQRQT</sequence>
<evidence type="ECO:0008006" key="4">
    <source>
        <dbReference type="Google" id="ProtNLM"/>
    </source>
</evidence>
<dbReference type="EMBL" id="NRGO01000028">
    <property type="protein sequence ID" value="PCC48667.1"/>
    <property type="molecule type" value="Genomic_DNA"/>
</dbReference>
<comment type="caution">
    <text evidence="2">The sequence shown here is derived from an EMBL/GenBank/DDBJ whole genome shotgun (WGS) entry which is preliminary data.</text>
</comment>
<evidence type="ECO:0000256" key="1">
    <source>
        <dbReference type="SAM" id="MobiDB-lite"/>
    </source>
</evidence>
<accession>A0A2A3ZAZ2</accession>
<evidence type="ECO:0000313" key="2">
    <source>
        <dbReference type="EMBL" id="PCC48667.1"/>
    </source>
</evidence>
<reference evidence="2 3" key="1">
    <citation type="journal article" date="2017" name="Elife">
        <title>Extensive horizontal gene transfer in cheese-associated bacteria.</title>
        <authorList>
            <person name="Bonham K.S."/>
            <person name="Wolfe B.E."/>
            <person name="Dutton R.J."/>
        </authorList>
    </citation>
    <scope>NUCLEOTIDE SEQUENCE [LARGE SCALE GENOMIC DNA]</scope>
    <source>
        <strain evidence="2 3">900_6</strain>
    </source>
</reference>
<feature type="region of interest" description="Disordered" evidence="1">
    <location>
        <begin position="433"/>
        <end position="492"/>
    </location>
</feature>
<organism evidence="2 3">
    <name type="scientific">Brevibacterium aurantiacum</name>
    <dbReference type="NCBI Taxonomy" id="273384"/>
    <lineage>
        <taxon>Bacteria</taxon>
        <taxon>Bacillati</taxon>
        <taxon>Actinomycetota</taxon>
        <taxon>Actinomycetes</taxon>
        <taxon>Micrococcales</taxon>
        <taxon>Brevibacteriaceae</taxon>
        <taxon>Brevibacterium</taxon>
    </lineage>
</organism>